<evidence type="ECO:0000256" key="1">
    <source>
        <dbReference type="ARBA" id="ARBA00023015"/>
    </source>
</evidence>
<evidence type="ECO:0000259" key="7">
    <source>
        <dbReference type="PROSITE" id="PS00715"/>
    </source>
</evidence>
<dbReference type="NCBIfam" id="NF005413">
    <property type="entry name" value="PRK06986.1"/>
    <property type="match status" value="1"/>
</dbReference>
<proteinExistence type="inferred from homology"/>
<dbReference type="PROSITE" id="PS00715">
    <property type="entry name" value="SIGMA70_1"/>
    <property type="match status" value="1"/>
</dbReference>
<organism evidence="9 10">
    <name type="scientific">Isachenkonia alkalipeptolytica</name>
    <dbReference type="NCBI Taxonomy" id="2565777"/>
    <lineage>
        <taxon>Bacteria</taxon>
        <taxon>Bacillati</taxon>
        <taxon>Bacillota</taxon>
        <taxon>Clostridia</taxon>
        <taxon>Eubacteriales</taxon>
        <taxon>Clostridiaceae</taxon>
        <taxon>Isachenkonia</taxon>
    </lineage>
</organism>
<evidence type="ECO:0000256" key="2">
    <source>
        <dbReference type="ARBA" id="ARBA00023082"/>
    </source>
</evidence>
<dbReference type="AlphaFoldDB" id="A0AA43XIU2"/>
<evidence type="ECO:0000256" key="5">
    <source>
        <dbReference type="RuleBase" id="RU362124"/>
    </source>
</evidence>
<protein>
    <recommendedName>
        <fullName evidence="5">RNA polymerase sigma factor</fullName>
    </recommendedName>
</protein>
<dbReference type="NCBIfam" id="TIGR02937">
    <property type="entry name" value="sigma70-ECF"/>
    <property type="match status" value="1"/>
</dbReference>
<gene>
    <name evidence="9" type="ORF">ISALK_03680</name>
</gene>
<dbReference type="NCBIfam" id="TIGR02479">
    <property type="entry name" value="FliA_WhiG"/>
    <property type="match status" value="1"/>
</dbReference>
<sequence length="240" mass="28370">MEHKGLWKDYKEKKDPKAREKLIEHHVDIVKIVAGRLSIQYGGHVEYDDLVSYGIFGLIDAIEKFDLEKEVKFRTYAQIRVRGAVIDQLRNLDWIPRSIRQKAKKLERAYQELEEKHKRHATEEEICQHMEISKAELQDLLTQINSFNLVSLEEKLEEGTTFDLPKKEEEVPENIYIEGETYEILRNRIEGLPEREKQVISLYYYEELTYKEIGEIIGISESRVSQIHSKAIIRLKNQLD</sequence>
<dbReference type="InterPro" id="IPR013324">
    <property type="entry name" value="RNA_pol_sigma_r3/r4-like"/>
</dbReference>
<dbReference type="InterPro" id="IPR014284">
    <property type="entry name" value="RNA_pol_sigma-70_dom"/>
</dbReference>
<keyword evidence="4 5" id="KW-0804">Transcription</keyword>
<comment type="similarity">
    <text evidence="5">Belongs to the sigma-70 factor family.</text>
</comment>
<dbReference type="Gene3D" id="1.10.1740.10">
    <property type="match status" value="1"/>
</dbReference>
<dbReference type="GO" id="GO:0003899">
    <property type="term" value="F:DNA-directed RNA polymerase activity"/>
    <property type="evidence" value="ECO:0007669"/>
    <property type="project" value="InterPro"/>
</dbReference>
<dbReference type="PROSITE" id="PS00716">
    <property type="entry name" value="SIGMA70_2"/>
    <property type="match status" value="1"/>
</dbReference>
<dbReference type="Proteomes" id="UP000449710">
    <property type="component" value="Unassembled WGS sequence"/>
</dbReference>
<evidence type="ECO:0000259" key="8">
    <source>
        <dbReference type="PROSITE" id="PS00716"/>
    </source>
</evidence>
<evidence type="ECO:0000313" key="10">
    <source>
        <dbReference type="Proteomes" id="UP000449710"/>
    </source>
</evidence>
<keyword evidence="6" id="KW-0175">Coiled coil</keyword>
<keyword evidence="10" id="KW-1185">Reference proteome</keyword>
<dbReference type="PRINTS" id="PR00046">
    <property type="entry name" value="SIGMA70FCT"/>
</dbReference>
<dbReference type="CDD" id="cd06171">
    <property type="entry name" value="Sigma70_r4"/>
    <property type="match status" value="1"/>
</dbReference>
<keyword evidence="3 5" id="KW-0238">DNA-binding</keyword>
<dbReference type="Gene3D" id="1.20.140.160">
    <property type="match status" value="1"/>
</dbReference>
<feature type="domain" description="RNA polymerase sigma-70" evidence="8">
    <location>
        <begin position="209"/>
        <end position="235"/>
    </location>
</feature>
<dbReference type="InterPro" id="IPR007627">
    <property type="entry name" value="RNA_pol_sigma70_r2"/>
</dbReference>
<dbReference type="InterPro" id="IPR000943">
    <property type="entry name" value="RNA_pol_sigma70"/>
</dbReference>
<dbReference type="InterPro" id="IPR007630">
    <property type="entry name" value="RNA_pol_sigma70_r4"/>
</dbReference>
<dbReference type="GO" id="GO:0016987">
    <property type="term" value="F:sigma factor activity"/>
    <property type="evidence" value="ECO:0007669"/>
    <property type="project" value="UniProtKB-KW"/>
</dbReference>
<dbReference type="InterPro" id="IPR013325">
    <property type="entry name" value="RNA_pol_sigma_r2"/>
</dbReference>
<accession>A0AA43XIU2</accession>
<keyword evidence="2 5" id="KW-0731">Sigma factor</keyword>
<dbReference type="PANTHER" id="PTHR30385">
    <property type="entry name" value="SIGMA FACTOR F FLAGELLAR"/>
    <property type="match status" value="1"/>
</dbReference>
<evidence type="ECO:0000256" key="3">
    <source>
        <dbReference type="ARBA" id="ARBA00023125"/>
    </source>
</evidence>
<dbReference type="SUPFAM" id="SSF88659">
    <property type="entry name" value="Sigma3 and sigma4 domains of RNA polymerase sigma factors"/>
    <property type="match status" value="2"/>
</dbReference>
<dbReference type="Pfam" id="PF04545">
    <property type="entry name" value="Sigma70_r4"/>
    <property type="match status" value="1"/>
</dbReference>
<comment type="caution">
    <text evidence="9">The sequence shown here is derived from an EMBL/GenBank/DDBJ whole genome shotgun (WGS) entry which is preliminary data.</text>
</comment>
<dbReference type="SUPFAM" id="SSF88946">
    <property type="entry name" value="Sigma2 domain of RNA polymerase sigma factors"/>
    <property type="match status" value="1"/>
</dbReference>
<dbReference type="EMBL" id="SUMG01000003">
    <property type="protein sequence ID" value="NBG87593.1"/>
    <property type="molecule type" value="Genomic_DNA"/>
</dbReference>
<reference evidence="9 10" key="1">
    <citation type="submission" date="2019-04" db="EMBL/GenBank/DDBJ databases">
        <title>Isachenkonia alkalipeptolytica gen. nov. sp. nov. a new anaerobic, alkiliphilic organothrophic bacterium capable to reduce synthesized ferrihydrite isolated from a soda lake.</title>
        <authorList>
            <person name="Toshchakov S.V."/>
            <person name="Zavarzina D.G."/>
            <person name="Zhilina T.N."/>
            <person name="Kostrikina N.A."/>
            <person name="Kublanov I.V."/>
        </authorList>
    </citation>
    <scope>NUCLEOTIDE SEQUENCE [LARGE SCALE GENOMIC DNA]</scope>
    <source>
        <strain evidence="9 10">Z-1701</strain>
    </source>
</reference>
<dbReference type="RefSeq" id="WP_160719152.1">
    <property type="nucleotide sequence ID" value="NZ_SUMG01000003.1"/>
</dbReference>
<feature type="coiled-coil region" evidence="6">
    <location>
        <begin position="96"/>
        <end position="123"/>
    </location>
</feature>
<evidence type="ECO:0000256" key="4">
    <source>
        <dbReference type="ARBA" id="ARBA00023163"/>
    </source>
</evidence>
<comment type="function">
    <text evidence="5">Sigma factors are initiation factors that promote the attachment of RNA polymerase to specific initiation sites and are then released.</text>
</comment>
<dbReference type="PIRSF" id="PIRSF000770">
    <property type="entry name" value="RNA_pol_sigma-SigE/K"/>
    <property type="match status" value="1"/>
</dbReference>
<dbReference type="PANTHER" id="PTHR30385:SF7">
    <property type="entry name" value="RNA POLYMERASE SIGMA FACTOR FLIA"/>
    <property type="match status" value="1"/>
</dbReference>
<evidence type="ECO:0000256" key="6">
    <source>
        <dbReference type="SAM" id="Coils"/>
    </source>
</evidence>
<dbReference type="Pfam" id="PF04542">
    <property type="entry name" value="Sigma70_r2"/>
    <property type="match status" value="1"/>
</dbReference>
<dbReference type="InterPro" id="IPR012845">
    <property type="entry name" value="RNA_pol_sigma_FliA_WhiG"/>
</dbReference>
<name>A0AA43XIU2_9CLOT</name>
<keyword evidence="1 5" id="KW-0805">Transcription regulation</keyword>
<dbReference type="Pfam" id="PF04539">
    <property type="entry name" value="Sigma70_r3"/>
    <property type="match status" value="1"/>
</dbReference>
<dbReference type="InterPro" id="IPR007624">
    <property type="entry name" value="RNA_pol_sigma70_r3"/>
</dbReference>
<dbReference type="GO" id="GO:0006352">
    <property type="term" value="P:DNA-templated transcription initiation"/>
    <property type="evidence" value="ECO:0007669"/>
    <property type="project" value="InterPro"/>
</dbReference>
<evidence type="ECO:0000313" key="9">
    <source>
        <dbReference type="EMBL" id="NBG87593.1"/>
    </source>
</evidence>
<feature type="domain" description="RNA polymerase sigma-70" evidence="7">
    <location>
        <begin position="49"/>
        <end position="62"/>
    </location>
</feature>
<dbReference type="GO" id="GO:0003677">
    <property type="term" value="F:DNA binding"/>
    <property type="evidence" value="ECO:0007669"/>
    <property type="project" value="UniProtKB-KW"/>
</dbReference>